<dbReference type="AlphaFoldDB" id="A0A6A2ZQG4"/>
<evidence type="ECO:0000313" key="1">
    <source>
        <dbReference type="EMBL" id="KAE8693990.1"/>
    </source>
</evidence>
<proteinExistence type="predicted"/>
<dbReference type="InterPro" id="IPR044730">
    <property type="entry name" value="RNase_H-like_dom_plant"/>
</dbReference>
<accession>A0A6A2ZQG4</accession>
<protein>
    <recommendedName>
        <fullName evidence="3">RNase H type-1 domain-containing protein</fullName>
    </recommendedName>
</protein>
<name>A0A6A2ZQG4_HIBSY</name>
<dbReference type="CDD" id="cd06222">
    <property type="entry name" value="RNase_H_like"/>
    <property type="match status" value="1"/>
</dbReference>
<organism evidence="1 2">
    <name type="scientific">Hibiscus syriacus</name>
    <name type="common">Rose of Sharon</name>
    <dbReference type="NCBI Taxonomy" id="106335"/>
    <lineage>
        <taxon>Eukaryota</taxon>
        <taxon>Viridiplantae</taxon>
        <taxon>Streptophyta</taxon>
        <taxon>Embryophyta</taxon>
        <taxon>Tracheophyta</taxon>
        <taxon>Spermatophyta</taxon>
        <taxon>Magnoliopsida</taxon>
        <taxon>eudicotyledons</taxon>
        <taxon>Gunneridae</taxon>
        <taxon>Pentapetalae</taxon>
        <taxon>rosids</taxon>
        <taxon>malvids</taxon>
        <taxon>Malvales</taxon>
        <taxon>Malvaceae</taxon>
        <taxon>Malvoideae</taxon>
        <taxon>Hibiscus</taxon>
    </lineage>
</organism>
<dbReference type="InterPro" id="IPR012337">
    <property type="entry name" value="RNaseH-like_sf"/>
</dbReference>
<sequence>MVLEPCAPFTWRPAEVRALKNVGLSVCWALIGTVNFIADPVGIATLRWNLDWIMANLNSNLIDTQWQLPWHCLFVSTLCVHVPVHWKAPNPSWISLNVDGAVSIHTGFGFIGGVFRDHEGAWVLVHTDSLEAVKLLEHPNAATSSLLLIRAMDKARQQAWVTVIHWTPRPGNVPADSIAKLVNPLSHETIITEEPLS</sequence>
<keyword evidence="2" id="KW-1185">Reference proteome</keyword>
<dbReference type="SUPFAM" id="SSF53098">
    <property type="entry name" value="Ribonuclease H-like"/>
    <property type="match status" value="1"/>
</dbReference>
<dbReference type="InterPro" id="IPR053151">
    <property type="entry name" value="RNase_H-like"/>
</dbReference>
<dbReference type="PANTHER" id="PTHR47723">
    <property type="entry name" value="OS05G0353850 PROTEIN"/>
    <property type="match status" value="1"/>
</dbReference>
<dbReference type="EMBL" id="VEPZ02001112">
    <property type="protein sequence ID" value="KAE8693990.1"/>
    <property type="molecule type" value="Genomic_DNA"/>
</dbReference>
<reference evidence="1" key="1">
    <citation type="submission" date="2019-09" db="EMBL/GenBank/DDBJ databases">
        <title>Draft genome information of white flower Hibiscus syriacus.</title>
        <authorList>
            <person name="Kim Y.-M."/>
        </authorList>
    </citation>
    <scope>NUCLEOTIDE SEQUENCE [LARGE SCALE GENOMIC DNA]</scope>
    <source>
        <strain evidence="1">YM2019G1</strain>
    </source>
</reference>
<gene>
    <name evidence="1" type="ORF">F3Y22_tig00110788pilonHSYRG00238</name>
</gene>
<dbReference type="Proteomes" id="UP000436088">
    <property type="component" value="Unassembled WGS sequence"/>
</dbReference>
<evidence type="ECO:0008006" key="3">
    <source>
        <dbReference type="Google" id="ProtNLM"/>
    </source>
</evidence>
<dbReference type="PANTHER" id="PTHR47723:SF19">
    <property type="entry name" value="POLYNUCLEOTIDYL TRANSFERASE, RIBONUCLEASE H-LIKE SUPERFAMILY PROTEIN"/>
    <property type="match status" value="1"/>
</dbReference>
<evidence type="ECO:0000313" key="2">
    <source>
        <dbReference type="Proteomes" id="UP000436088"/>
    </source>
</evidence>
<comment type="caution">
    <text evidence="1">The sequence shown here is derived from an EMBL/GenBank/DDBJ whole genome shotgun (WGS) entry which is preliminary data.</text>
</comment>